<dbReference type="AlphaFoldDB" id="A0A383B844"/>
<sequence length="79" mass="8514">MKLVTFNGPSGLIFLLVLLGGGLYGFFGPNRLQGCDGLVSPDDWMGTNLVCPGFSAMQYMVAIGLSLAVVFWIVDRLRS</sequence>
<evidence type="ECO:0000256" key="1">
    <source>
        <dbReference type="SAM" id="Phobius"/>
    </source>
</evidence>
<organism evidence="2">
    <name type="scientific">marine metagenome</name>
    <dbReference type="NCBI Taxonomy" id="408172"/>
    <lineage>
        <taxon>unclassified sequences</taxon>
        <taxon>metagenomes</taxon>
        <taxon>ecological metagenomes</taxon>
    </lineage>
</organism>
<dbReference type="EMBL" id="UINC01197881">
    <property type="protein sequence ID" value="SVE15588.1"/>
    <property type="molecule type" value="Genomic_DNA"/>
</dbReference>
<name>A0A383B844_9ZZZZ</name>
<protein>
    <submittedName>
        <fullName evidence="2">Uncharacterized protein</fullName>
    </submittedName>
</protein>
<accession>A0A383B844</accession>
<keyword evidence="1" id="KW-0812">Transmembrane</keyword>
<gene>
    <name evidence="2" type="ORF">METZ01_LOCUS468442</name>
</gene>
<keyword evidence="1" id="KW-1133">Transmembrane helix</keyword>
<feature type="transmembrane region" description="Helical" evidence="1">
    <location>
        <begin position="52"/>
        <end position="74"/>
    </location>
</feature>
<feature type="transmembrane region" description="Helical" evidence="1">
    <location>
        <begin position="12"/>
        <end position="32"/>
    </location>
</feature>
<reference evidence="2" key="1">
    <citation type="submission" date="2018-05" db="EMBL/GenBank/DDBJ databases">
        <authorList>
            <person name="Lanie J.A."/>
            <person name="Ng W.-L."/>
            <person name="Kazmierczak K.M."/>
            <person name="Andrzejewski T.M."/>
            <person name="Davidsen T.M."/>
            <person name="Wayne K.J."/>
            <person name="Tettelin H."/>
            <person name="Glass J.I."/>
            <person name="Rusch D."/>
            <person name="Podicherti R."/>
            <person name="Tsui H.-C.T."/>
            <person name="Winkler M.E."/>
        </authorList>
    </citation>
    <scope>NUCLEOTIDE SEQUENCE</scope>
</reference>
<evidence type="ECO:0000313" key="2">
    <source>
        <dbReference type="EMBL" id="SVE15588.1"/>
    </source>
</evidence>
<proteinExistence type="predicted"/>
<keyword evidence="1" id="KW-0472">Membrane</keyword>